<dbReference type="Gene3D" id="1.10.260.40">
    <property type="entry name" value="lambda repressor-like DNA-binding domains"/>
    <property type="match status" value="1"/>
</dbReference>
<keyword evidence="4" id="KW-1185">Reference proteome</keyword>
<feature type="domain" description="HTH cro/C1-type" evidence="2">
    <location>
        <begin position="7"/>
        <end position="61"/>
    </location>
</feature>
<name>A0A0W0GH98_9CHLR</name>
<gene>
    <name evidence="3" type="ORF">DEALK_07460</name>
</gene>
<evidence type="ECO:0000313" key="4">
    <source>
        <dbReference type="Proteomes" id="UP000053947"/>
    </source>
</evidence>
<dbReference type="InterPro" id="IPR010982">
    <property type="entry name" value="Lambda_DNA-bd_dom_sf"/>
</dbReference>
<protein>
    <submittedName>
        <fullName evidence="3">Putative transcriptional regulator</fullName>
    </submittedName>
</protein>
<dbReference type="EMBL" id="LFDV01000002">
    <property type="protein sequence ID" value="KTB47901.1"/>
    <property type="molecule type" value="Genomic_DNA"/>
</dbReference>
<dbReference type="PANTHER" id="PTHR46797">
    <property type="entry name" value="HTH-TYPE TRANSCRIPTIONAL REGULATOR"/>
    <property type="match status" value="1"/>
</dbReference>
<dbReference type="Proteomes" id="UP000053947">
    <property type="component" value="Unassembled WGS sequence"/>
</dbReference>
<sequence>MSIGDRIRRKRIGLRLTQLDLAKQLGITPQHVSAIEKNHRLPSIEILDKLAEALGVSIDFLVNGHSSILQDLISSIQADRRLSQRARNTIFLMLEELYQKASPSEKRIIISYQKKLNRNAG</sequence>
<dbReference type="InterPro" id="IPR001387">
    <property type="entry name" value="Cro/C1-type_HTH"/>
</dbReference>
<evidence type="ECO:0000313" key="3">
    <source>
        <dbReference type="EMBL" id="KTB47901.1"/>
    </source>
</evidence>
<comment type="caution">
    <text evidence="3">The sequence shown here is derived from an EMBL/GenBank/DDBJ whole genome shotgun (WGS) entry which is preliminary data.</text>
</comment>
<dbReference type="PROSITE" id="PS50943">
    <property type="entry name" value="HTH_CROC1"/>
    <property type="match status" value="1"/>
</dbReference>
<accession>A0A0W0GH98</accession>
<dbReference type="SUPFAM" id="SSF47413">
    <property type="entry name" value="lambda repressor-like DNA-binding domains"/>
    <property type="match status" value="1"/>
</dbReference>
<dbReference type="PANTHER" id="PTHR46797:SF1">
    <property type="entry name" value="METHYLPHOSPHONATE SYNTHASE"/>
    <property type="match status" value="1"/>
</dbReference>
<evidence type="ECO:0000259" key="2">
    <source>
        <dbReference type="PROSITE" id="PS50943"/>
    </source>
</evidence>
<dbReference type="GO" id="GO:0005829">
    <property type="term" value="C:cytosol"/>
    <property type="evidence" value="ECO:0007669"/>
    <property type="project" value="TreeGrafter"/>
</dbReference>
<dbReference type="OrthoDB" id="9812495at2"/>
<dbReference type="RefSeq" id="WP_058438808.1">
    <property type="nucleotide sequence ID" value="NZ_KQ758903.1"/>
</dbReference>
<evidence type="ECO:0000256" key="1">
    <source>
        <dbReference type="ARBA" id="ARBA00023125"/>
    </source>
</evidence>
<dbReference type="AlphaFoldDB" id="A0A0W0GH98"/>
<dbReference type="Pfam" id="PF01381">
    <property type="entry name" value="HTH_3"/>
    <property type="match status" value="1"/>
</dbReference>
<keyword evidence="1" id="KW-0238">DNA-binding</keyword>
<organism evidence="3 4">
    <name type="scientific">Dehalogenimonas alkenigignens</name>
    <dbReference type="NCBI Taxonomy" id="1217799"/>
    <lineage>
        <taxon>Bacteria</taxon>
        <taxon>Bacillati</taxon>
        <taxon>Chloroflexota</taxon>
        <taxon>Dehalococcoidia</taxon>
        <taxon>Dehalococcoidales</taxon>
        <taxon>Dehalococcoidaceae</taxon>
        <taxon>Dehalogenimonas</taxon>
    </lineage>
</organism>
<dbReference type="CDD" id="cd00093">
    <property type="entry name" value="HTH_XRE"/>
    <property type="match status" value="1"/>
</dbReference>
<proteinExistence type="predicted"/>
<dbReference type="GO" id="GO:0003700">
    <property type="term" value="F:DNA-binding transcription factor activity"/>
    <property type="evidence" value="ECO:0007669"/>
    <property type="project" value="TreeGrafter"/>
</dbReference>
<dbReference type="GO" id="GO:0003677">
    <property type="term" value="F:DNA binding"/>
    <property type="evidence" value="ECO:0007669"/>
    <property type="project" value="UniProtKB-KW"/>
</dbReference>
<reference evidence="3 4" key="1">
    <citation type="submission" date="2015-06" db="EMBL/GenBank/DDBJ databases">
        <title>Genome sequence of the organohalide-respiring Dehalogenimonas alkenigignens type strain (IP3-3T).</title>
        <authorList>
            <person name="Key T.A."/>
            <person name="Richmond D.P."/>
            <person name="Bowman K.S."/>
            <person name="Cho Y.-J."/>
            <person name="Chun J."/>
            <person name="da Costa M.S."/>
            <person name="Rainey F.A."/>
            <person name="Moe W.M."/>
        </authorList>
    </citation>
    <scope>NUCLEOTIDE SEQUENCE [LARGE SCALE GENOMIC DNA]</scope>
    <source>
        <strain evidence="3 4">IP3-3</strain>
    </source>
</reference>
<dbReference type="InterPro" id="IPR050807">
    <property type="entry name" value="TransReg_Diox_bact_type"/>
</dbReference>
<dbReference type="STRING" id="1217799.DEALK_07460"/>
<dbReference type="SMART" id="SM00530">
    <property type="entry name" value="HTH_XRE"/>
    <property type="match status" value="1"/>
</dbReference>